<keyword evidence="12" id="KW-1185">Reference proteome</keyword>
<dbReference type="PRINTS" id="PR00369">
    <property type="entry name" value="FLAVODOXIN"/>
</dbReference>
<reference evidence="11 12" key="1">
    <citation type="submission" date="2018-11" db="EMBL/GenBank/DDBJ databases">
        <title>The draft genome sequence of Amphritea opalescens ANRC-JH13T.</title>
        <authorList>
            <person name="Fang Z."/>
            <person name="Zhang Y."/>
            <person name="Han X."/>
        </authorList>
    </citation>
    <scope>NUCLEOTIDE SEQUENCE [LARGE SCALE GENOMIC DNA]</scope>
    <source>
        <strain evidence="11 12">ANRC-JH13</strain>
    </source>
</reference>
<dbReference type="AlphaFoldDB" id="A0A430KSV8"/>
<feature type="domain" description="Flavodoxin-like" evidence="10">
    <location>
        <begin position="5"/>
        <end position="167"/>
    </location>
</feature>
<dbReference type="Pfam" id="PF00258">
    <property type="entry name" value="Flavodoxin_1"/>
    <property type="match status" value="1"/>
</dbReference>
<dbReference type="SUPFAM" id="SSF52218">
    <property type="entry name" value="Flavoproteins"/>
    <property type="match status" value="1"/>
</dbReference>
<evidence type="ECO:0000259" key="10">
    <source>
        <dbReference type="PROSITE" id="PS50902"/>
    </source>
</evidence>
<proteinExistence type="inferred from homology"/>
<dbReference type="InterPro" id="IPR001226">
    <property type="entry name" value="Flavodoxin_CS"/>
</dbReference>
<dbReference type="PANTHER" id="PTHR42809">
    <property type="entry name" value="FLAVODOXIN 2"/>
    <property type="match status" value="1"/>
</dbReference>
<dbReference type="EMBL" id="RQXW01000004">
    <property type="protein sequence ID" value="RTE66566.1"/>
    <property type="molecule type" value="Genomic_DNA"/>
</dbReference>
<evidence type="ECO:0000256" key="7">
    <source>
        <dbReference type="ARBA" id="ARBA00022982"/>
    </source>
</evidence>
<organism evidence="11 12">
    <name type="scientific">Amphritea opalescens</name>
    <dbReference type="NCBI Taxonomy" id="2490544"/>
    <lineage>
        <taxon>Bacteria</taxon>
        <taxon>Pseudomonadati</taxon>
        <taxon>Pseudomonadota</taxon>
        <taxon>Gammaproteobacteria</taxon>
        <taxon>Oceanospirillales</taxon>
        <taxon>Oceanospirillaceae</taxon>
        <taxon>Amphritea</taxon>
    </lineage>
</organism>
<evidence type="ECO:0000256" key="5">
    <source>
        <dbReference type="ARBA" id="ARBA00022630"/>
    </source>
</evidence>
<evidence type="ECO:0000256" key="4">
    <source>
        <dbReference type="ARBA" id="ARBA00022448"/>
    </source>
</evidence>
<dbReference type="InterPro" id="IPR050619">
    <property type="entry name" value="Flavodoxin"/>
</dbReference>
<comment type="cofactor">
    <cofactor evidence="1 9">
        <name>FMN</name>
        <dbReference type="ChEBI" id="CHEBI:58210"/>
    </cofactor>
</comment>
<comment type="similarity">
    <text evidence="3 9">Belongs to the flavodoxin family.</text>
</comment>
<dbReference type="GO" id="GO:0009055">
    <property type="term" value="F:electron transfer activity"/>
    <property type="evidence" value="ECO:0007669"/>
    <property type="project" value="UniProtKB-UniRule"/>
</dbReference>
<dbReference type="OrthoDB" id="359268at2"/>
<evidence type="ECO:0000256" key="1">
    <source>
        <dbReference type="ARBA" id="ARBA00001917"/>
    </source>
</evidence>
<dbReference type="RefSeq" id="WP_126157669.1">
    <property type="nucleotide sequence ID" value="NZ_RQXW01000004.1"/>
</dbReference>
<keyword evidence="7 9" id="KW-0249">Electron transport</keyword>
<gene>
    <name evidence="11" type="primary">fldB</name>
    <name evidence="11" type="ORF">EH243_05610</name>
</gene>
<dbReference type="InterPro" id="IPR008254">
    <property type="entry name" value="Flavodoxin/NO_synth"/>
</dbReference>
<keyword evidence="8" id="KW-0535">Nitrogen fixation</keyword>
<evidence type="ECO:0000313" key="11">
    <source>
        <dbReference type="EMBL" id="RTE66566.1"/>
    </source>
</evidence>
<dbReference type="InterPro" id="IPR010086">
    <property type="entry name" value="Flavodoxin_lc"/>
</dbReference>
<evidence type="ECO:0000256" key="2">
    <source>
        <dbReference type="ARBA" id="ARBA00003297"/>
    </source>
</evidence>
<sequence length="172" mass="19109">MSKEIGLFYGSTTGNTESCAELIATHIGFDRVDLHELAAEGLEGVSDYRYLIFGIPTWDYGELQEDWSDVWAELDELDLNGVKCALFGLGDQIGYGEWFLDAMGALHDKLVSRGAIMCGYFPIEGFNFEASKALTEEQDCFVGLALDEDCQNELTADRVARWVPEVLEAFAL</sequence>
<dbReference type="NCBIfam" id="TIGR01752">
    <property type="entry name" value="flav_long"/>
    <property type="match status" value="1"/>
</dbReference>
<evidence type="ECO:0000256" key="3">
    <source>
        <dbReference type="ARBA" id="ARBA00005267"/>
    </source>
</evidence>
<name>A0A430KSV8_9GAMM</name>
<comment type="function">
    <text evidence="2 9">Low-potential electron donor to a number of redox enzymes.</text>
</comment>
<dbReference type="PROSITE" id="PS50902">
    <property type="entry name" value="FLAVODOXIN_LIKE"/>
    <property type="match status" value="1"/>
</dbReference>
<dbReference type="PIRSF" id="PIRSF038996">
    <property type="entry name" value="FldA"/>
    <property type="match status" value="1"/>
</dbReference>
<dbReference type="PANTHER" id="PTHR42809:SF3">
    <property type="entry name" value="FLAVODOXIN 2"/>
    <property type="match status" value="1"/>
</dbReference>
<evidence type="ECO:0000256" key="9">
    <source>
        <dbReference type="PIRNR" id="PIRNR038996"/>
    </source>
</evidence>
<keyword evidence="6 9" id="KW-0288">FMN</keyword>
<protein>
    <recommendedName>
        <fullName evidence="9">Flavodoxin</fullName>
    </recommendedName>
</protein>
<evidence type="ECO:0000256" key="8">
    <source>
        <dbReference type="ARBA" id="ARBA00023231"/>
    </source>
</evidence>
<dbReference type="InterPro" id="IPR001094">
    <property type="entry name" value="Flavdoxin-like"/>
</dbReference>
<dbReference type="InterPro" id="IPR029039">
    <property type="entry name" value="Flavoprotein-like_sf"/>
</dbReference>
<evidence type="ECO:0000256" key="6">
    <source>
        <dbReference type="ARBA" id="ARBA00022643"/>
    </source>
</evidence>
<dbReference type="GO" id="GO:0010181">
    <property type="term" value="F:FMN binding"/>
    <property type="evidence" value="ECO:0007669"/>
    <property type="project" value="UniProtKB-UniRule"/>
</dbReference>
<keyword evidence="4 9" id="KW-0813">Transport</keyword>
<dbReference type="Gene3D" id="3.40.50.360">
    <property type="match status" value="1"/>
</dbReference>
<comment type="caution">
    <text evidence="11">The sequence shown here is derived from an EMBL/GenBank/DDBJ whole genome shotgun (WGS) entry which is preliminary data.</text>
</comment>
<dbReference type="PROSITE" id="PS00201">
    <property type="entry name" value="FLAVODOXIN"/>
    <property type="match status" value="1"/>
</dbReference>
<dbReference type="NCBIfam" id="NF009023">
    <property type="entry name" value="PRK12359.1"/>
    <property type="match status" value="1"/>
</dbReference>
<dbReference type="Proteomes" id="UP000283087">
    <property type="component" value="Unassembled WGS sequence"/>
</dbReference>
<keyword evidence="5 9" id="KW-0285">Flavoprotein</keyword>
<evidence type="ECO:0000313" key="12">
    <source>
        <dbReference type="Proteomes" id="UP000283087"/>
    </source>
</evidence>
<accession>A0A430KSV8</accession>